<dbReference type="InterPro" id="IPR050237">
    <property type="entry name" value="ATP-dep_AMP-bd_enzyme"/>
</dbReference>
<dbReference type="BioCyc" id="CAULO:CC1801-MONOMER"/>
<dbReference type="InterPro" id="IPR025110">
    <property type="entry name" value="AMP-bd_C"/>
</dbReference>
<dbReference type="InterPro" id="IPR000873">
    <property type="entry name" value="AMP-dep_synth/lig_dom"/>
</dbReference>
<evidence type="ECO:0000259" key="1">
    <source>
        <dbReference type="Pfam" id="PF00501"/>
    </source>
</evidence>
<dbReference type="NCBIfam" id="NF005863">
    <property type="entry name" value="PRK07798.1"/>
    <property type="match status" value="1"/>
</dbReference>
<feature type="domain" description="AMP-binding enzyme C-terminal" evidence="2">
    <location>
        <begin position="474"/>
        <end position="547"/>
    </location>
</feature>
<dbReference type="SUPFAM" id="SSF56801">
    <property type="entry name" value="Acetyl-CoA synthetase-like"/>
    <property type="match status" value="1"/>
</dbReference>
<dbReference type="PANTHER" id="PTHR43767:SF10">
    <property type="entry name" value="SURFACTIN SYNTHASE SUBUNIT 1"/>
    <property type="match status" value="1"/>
</dbReference>
<dbReference type="AlphaFoldDB" id="Q9A7C3"/>
<evidence type="ECO:0000313" key="4">
    <source>
        <dbReference type="Proteomes" id="UP000001816"/>
    </source>
</evidence>
<dbReference type="SMR" id="Q9A7C3"/>
<dbReference type="InterPro" id="IPR045851">
    <property type="entry name" value="AMP-bd_C_sf"/>
</dbReference>
<gene>
    <name evidence="3" type="ordered locus">CC_1801</name>
</gene>
<dbReference type="GO" id="GO:0016877">
    <property type="term" value="F:ligase activity, forming carbon-sulfur bonds"/>
    <property type="evidence" value="ECO:0007669"/>
    <property type="project" value="UniProtKB-ARBA"/>
</dbReference>
<dbReference type="PIR" id="E87472">
    <property type="entry name" value="E87472"/>
</dbReference>
<keyword evidence="3" id="KW-0436">Ligase</keyword>
<dbReference type="Pfam" id="PF13193">
    <property type="entry name" value="AMP-binding_C"/>
    <property type="match status" value="1"/>
</dbReference>
<reference evidence="3 4" key="1">
    <citation type="journal article" date="2001" name="Proc. Natl. Acad. Sci. U.S.A.">
        <title>Complete genome sequence of Caulobacter crescentus.</title>
        <authorList>
            <person name="Nierman W.C."/>
            <person name="Feldblyum T.V."/>
            <person name="Laub M.T."/>
            <person name="Paulsen I.T."/>
            <person name="Nelson K.E."/>
            <person name="Eisen J.A."/>
            <person name="Heidelberg J.F."/>
            <person name="Alley M.R."/>
            <person name="Ohta N."/>
            <person name="Maddock J.R."/>
            <person name="Potocka I."/>
            <person name="Nelson W.C."/>
            <person name="Newton A."/>
            <person name="Stephens C."/>
            <person name="Phadke N.D."/>
            <person name="Ely B."/>
            <person name="DeBoy R.T."/>
            <person name="Dodson R.J."/>
            <person name="Durkin A.S."/>
            <person name="Gwinn M.L."/>
            <person name="Haft D.H."/>
            <person name="Kolonay J.F."/>
            <person name="Smit J."/>
            <person name="Craven M.B."/>
            <person name="Khouri H."/>
            <person name="Shetty J."/>
            <person name="Berry K."/>
            <person name="Utterback T."/>
            <person name="Tran K."/>
            <person name="Wolf A."/>
            <person name="Vamathevan J."/>
            <person name="Ermolaeva M."/>
            <person name="White O."/>
            <person name="Salzberg S.L."/>
            <person name="Venter J.C."/>
            <person name="Shapiro L."/>
            <person name="Fraser C.M."/>
        </authorList>
    </citation>
    <scope>NUCLEOTIDE SEQUENCE [LARGE SCALE GENOMIC DNA]</scope>
    <source>
        <strain evidence="4">ATCC 19089 / CB15</strain>
    </source>
</reference>
<evidence type="ECO:0000259" key="2">
    <source>
        <dbReference type="Pfam" id="PF13193"/>
    </source>
</evidence>
<dbReference type="EMBL" id="AE005673">
    <property type="protein sequence ID" value="AAK23777.1"/>
    <property type="molecule type" value="Genomic_DNA"/>
</dbReference>
<dbReference type="Gene3D" id="3.40.50.12780">
    <property type="entry name" value="N-terminal domain of ligase-like"/>
    <property type="match status" value="1"/>
</dbReference>
<dbReference type="InterPro" id="IPR020845">
    <property type="entry name" value="AMP-binding_CS"/>
</dbReference>
<dbReference type="PROSITE" id="PS00455">
    <property type="entry name" value="AMP_BINDING"/>
    <property type="match status" value="1"/>
</dbReference>
<accession>Q9A7C3</accession>
<feature type="domain" description="AMP-dependent synthetase/ligase" evidence="1">
    <location>
        <begin position="41"/>
        <end position="419"/>
    </location>
</feature>
<evidence type="ECO:0000313" key="3">
    <source>
        <dbReference type="EMBL" id="AAK23777.1"/>
    </source>
</evidence>
<dbReference type="Proteomes" id="UP000001816">
    <property type="component" value="Chromosome"/>
</dbReference>
<dbReference type="Pfam" id="PF00501">
    <property type="entry name" value="AMP-binding"/>
    <property type="match status" value="1"/>
</dbReference>
<dbReference type="Gene3D" id="3.30.300.30">
    <property type="match status" value="1"/>
</dbReference>
<dbReference type="STRING" id="190650.CC_1801"/>
<dbReference type="EnsemblBacteria" id="AAK23777">
    <property type="protein sequence ID" value="AAK23777"/>
    <property type="gene ID" value="CC_1801"/>
</dbReference>
<dbReference type="PANTHER" id="PTHR43767">
    <property type="entry name" value="LONG-CHAIN-FATTY-ACID--COA LIGASE"/>
    <property type="match status" value="1"/>
</dbReference>
<dbReference type="eggNOG" id="COG0318">
    <property type="taxonomic scope" value="Bacteria"/>
</dbReference>
<dbReference type="HOGENOM" id="CLU_000022_59_0_5"/>
<dbReference type="InterPro" id="IPR042099">
    <property type="entry name" value="ANL_N_sf"/>
</dbReference>
<dbReference type="KEGG" id="ccr:CC_1801"/>
<name>Q9A7C3_CAUVC</name>
<organism evidence="3 4">
    <name type="scientific">Caulobacter vibrioides (strain ATCC 19089 / CIP 103742 / CB 15)</name>
    <name type="common">Caulobacter crescentus</name>
    <dbReference type="NCBI Taxonomy" id="190650"/>
    <lineage>
        <taxon>Bacteria</taxon>
        <taxon>Pseudomonadati</taxon>
        <taxon>Pseudomonadota</taxon>
        <taxon>Alphaproteobacteria</taxon>
        <taxon>Caulobacterales</taxon>
        <taxon>Caulobacteraceae</taxon>
        <taxon>Caulobacter</taxon>
    </lineage>
</organism>
<dbReference type="CDD" id="cd05924">
    <property type="entry name" value="FACL_like_5"/>
    <property type="match status" value="1"/>
</dbReference>
<proteinExistence type="predicted"/>
<keyword evidence="4" id="KW-1185">Reference proteome</keyword>
<dbReference type="PATRIC" id="fig|190650.5.peg.1820"/>
<sequence length="561" mass="60935">MIYRPLIGPGAAPIPPPHRPLAKRPREAAVSWNYGDIFDAVARAAPPERPALIWRDVVVTWGEFDHRTNNMAKALIDLGLKPDARIGILCRNHPAYLEFLVAGVKARLLTVNLNYRYTADEIAYVLNDCNAEVLFYQSDFDGMLEPLRARLPGVQAWVRIENERSPEAAPEGALSYETLARTGDGKPLDITRSADDGYLLYTGGTTGKPKGVHWSTDQSRRVQLESPLIARVPQTMDEHLETVRATDSRIIPACPLMHGSGSNSAMGDLLNGGTAIILSGDRFDAVQLWREVEKHRATRVSIVGDVFAKPMLKALDDAPGAFDLTSMRAISSAGLTWSKEVKEGLLRHMPNIALVDILGASEASGLGYSVAKAGKIPETGVFDAAPLTVLIDPDTGAVMPKDRPSEGFIARSGVMANGYFGDPEKTAATYRTIDNVRYAVPGDFARWMPPNQFTLIGRGNLSINTGGEKVFPEEVEEALKLQPGVADVLVVGQPDEKWGKIVVAILKADGVFDEAQVRAGLAQTLSAYKHPKRFVLVDTVPRHESGKADYRTAIALAAETA</sequence>
<protein>
    <submittedName>
        <fullName evidence="3">4-coumarate--CoA ligase, putative</fullName>
    </submittedName>
</protein>